<dbReference type="OrthoDB" id="7308095at2"/>
<organism evidence="2 3">
    <name type="scientific">Agrobacterium tumefaciens</name>
    <dbReference type="NCBI Taxonomy" id="358"/>
    <lineage>
        <taxon>Bacteria</taxon>
        <taxon>Pseudomonadati</taxon>
        <taxon>Pseudomonadota</taxon>
        <taxon>Alphaproteobacteria</taxon>
        <taxon>Hyphomicrobiales</taxon>
        <taxon>Rhizobiaceae</taxon>
        <taxon>Rhizobium/Agrobacterium group</taxon>
        <taxon>Agrobacterium</taxon>
        <taxon>Agrobacterium tumefaciens complex</taxon>
    </lineage>
</organism>
<dbReference type="Proteomes" id="UP000035017">
    <property type="component" value="Unassembled WGS sequence"/>
</dbReference>
<reference evidence="2 3" key="1">
    <citation type="submission" date="2014-12" db="EMBL/GenBank/DDBJ databases">
        <title>16Stimator: statistical estimation of ribosomal gene copy numbers from draft genome assemblies.</title>
        <authorList>
            <person name="Perisin M.A."/>
            <person name="Vetter M."/>
            <person name="Gilbert J.A."/>
            <person name="Bergelson J."/>
        </authorList>
    </citation>
    <scope>NUCLEOTIDE SEQUENCE [LARGE SCALE GENOMIC DNA]</scope>
    <source>
        <strain evidence="2 3">MEJ076</strain>
    </source>
</reference>
<dbReference type="Pfam" id="PF01890">
    <property type="entry name" value="CbiG_C"/>
    <property type="match status" value="1"/>
</dbReference>
<proteinExistence type="predicted"/>
<dbReference type="InterPro" id="IPR036518">
    <property type="entry name" value="CobE/GbiG_C_sf"/>
</dbReference>
<dbReference type="InterPro" id="IPR002750">
    <property type="entry name" value="CobE/GbiG_C"/>
</dbReference>
<evidence type="ECO:0000313" key="2">
    <source>
        <dbReference type="EMBL" id="KIQ05908.1"/>
    </source>
</evidence>
<dbReference type="SUPFAM" id="SSF159664">
    <property type="entry name" value="CobE/GbiG C-terminal domain-like"/>
    <property type="match status" value="1"/>
</dbReference>
<dbReference type="GO" id="GO:0009236">
    <property type="term" value="P:cobalamin biosynthetic process"/>
    <property type="evidence" value="ECO:0007669"/>
    <property type="project" value="InterPro"/>
</dbReference>
<dbReference type="Gene3D" id="3.30.420.180">
    <property type="entry name" value="CobE/GbiG C-terminal domain"/>
    <property type="match status" value="1"/>
</dbReference>
<accession>A0A0D0L4T6</accession>
<dbReference type="PANTHER" id="PTHR37477:SF1">
    <property type="entry name" value="COBALT-PRECORRIN-5A HYDROLASE"/>
    <property type="match status" value="1"/>
</dbReference>
<name>A0A0D0L4T6_AGRTU</name>
<feature type="domain" description="CobE/GbiG C-terminal" evidence="1">
    <location>
        <begin position="8"/>
        <end position="125"/>
    </location>
</feature>
<evidence type="ECO:0000313" key="3">
    <source>
        <dbReference type="Proteomes" id="UP000035017"/>
    </source>
</evidence>
<evidence type="ECO:0000259" key="1">
    <source>
        <dbReference type="Pfam" id="PF01890"/>
    </source>
</evidence>
<dbReference type="EMBL" id="JXQV01000001">
    <property type="protein sequence ID" value="KIQ05908.1"/>
    <property type="molecule type" value="Genomic_DNA"/>
</dbReference>
<sequence>MGVGEAVIVAGIGCRQGVTAEAVIAALEEAARTHHVKIDFMATAPMKSDEPALLEAATRLGMAFVVVAQADFELAGARTLTQSATSLKHSGSPSLSEAAALAALGPGSRLMAPRMVIGDMTVALAILGEKE</sequence>
<dbReference type="InterPro" id="IPR052553">
    <property type="entry name" value="CbiG_hydrolase"/>
</dbReference>
<gene>
    <name evidence="2" type="ORF">RU07_00575</name>
</gene>
<dbReference type="PANTHER" id="PTHR37477">
    <property type="entry name" value="COBALT-PRECORRIN-5A HYDROLASE"/>
    <property type="match status" value="1"/>
</dbReference>
<dbReference type="AlphaFoldDB" id="A0A0D0L4T6"/>
<comment type="caution">
    <text evidence="2">The sequence shown here is derived from an EMBL/GenBank/DDBJ whole genome shotgun (WGS) entry which is preliminary data.</text>
</comment>
<protein>
    <recommendedName>
        <fullName evidence="1">CobE/GbiG C-terminal domain-containing protein</fullName>
    </recommendedName>
</protein>